<evidence type="ECO:0000313" key="3">
    <source>
        <dbReference type="Proteomes" id="UP001578633"/>
    </source>
</evidence>
<sequence>MRLLRLAGILFTLIGRSFGNLGAILNAGGNLIRKPGGFVVDVGVEAVKNPEDLAPTSVNYQRFQSQAMKASFPTRVHRRVAAERPLITPAPTAAVQPRQDSPETICSSDDSACSSCYRALVTVDVCTSIFSAWQSVDLTDEEAALCLCIDWPSMDDPQWVGDAFDDPFASCSVYAGTVEPTIAAELASNAGFCSSVYATMMAVEATSDFGTATVQAEPTGTIPTFAGTETGSALQSTMNGRLMAPIFIVAALLGM</sequence>
<organism evidence="2 3">
    <name type="scientific">Alternaria dauci</name>
    <dbReference type="NCBI Taxonomy" id="48095"/>
    <lineage>
        <taxon>Eukaryota</taxon>
        <taxon>Fungi</taxon>
        <taxon>Dikarya</taxon>
        <taxon>Ascomycota</taxon>
        <taxon>Pezizomycotina</taxon>
        <taxon>Dothideomycetes</taxon>
        <taxon>Pleosporomycetidae</taxon>
        <taxon>Pleosporales</taxon>
        <taxon>Pleosporineae</taxon>
        <taxon>Pleosporaceae</taxon>
        <taxon>Alternaria</taxon>
        <taxon>Alternaria sect. Porri</taxon>
    </lineage>
</organism>
<keyword evidence="1" id="KW-0732">Signal</keyword>
<dbReference type="RefSeq" id="XP_069303494.1">
    <property type="nucleotide sequence ID" value="XM_069455609.1"/>
</dbReference>
<accession>A0ABR3U995</accession>
<proteinExistence type="predicted"/>
<feature type="signal peptide" evidence="1">
    <location>
        <begin position="1"/>
        <end position="19"/>
    </location>
</feature>
<keyword evidence="3" id="KW-1185">Reference proteome</keyword>
<feature type="chain" id="PRO_5047208203" evidence="1">
    <location>
        <begin position="20"/>
        <end position="255"/>
    </location>
</feature>
<name>A0ABR3U995_9PLEO</name>
<evidence type="ECO:0000256" key="1">
    <source>
        <dbReference type="SAM" id="SignalP"/>
    </source>
</evidence>
<comment type="caution">
    <text evidence="2">The sequence shown here is derived from an EMBL/GenBank/DDBJ whole genome shotgun (WGS) entry which is preliminary data.</text>
</comment>
<evidence type="ECO:0000313" key="2">
    <source>
        <dbReference type="EMBL" id="KAL1792910.1"/>
    </source>
</evidence>
<reference evidence="2 3" key="1">
    <citation type="submission" date="2024-09" db="EMBL/GenBank/DDBJ databases">
        <title>T2T genomes of carrot and Alternaria dauci and their utility for understanding host-pathogen interaction during carrot leaf blight disease.</title>
        <authorList>
            <person name="Liu W."/>
            <person name="Xu S."/>
            <person name="Ou C."/>
            <person name="Liu X."/>
            <person name="Zhuang F."/>
            <person name="Deng X.W."/>
        </authorList>
    </citation>
    <scope>NUCLEOTIDE SEQUENCE [LARGE SCALE GENOMIC DNA]</scope>
    <source>
        <strain evidence="2 3">A2016</strain>
    </source>
</reference>
<protein>
    <submittedName>
        <fullName evidence="2">Uncharacterized protein</fullName>
    </submittedName>
</protein>
<dbReference type="EMBL" id="JBHGVX010000009">
    <property type="protein sequence ID" value="KAL1792910.1"/>
    <property type="molecule type" value="Genomic_DNA"/>
</dbReference>
<dbReference type="Proteomes" id="UP001578633">
    <property type="component" value="Chromosome 9"/>
</dbReference>
<gene>
    <name evidence="2" type="ORF">ACET3X_009417</name>
</gene>
<dbReference type="GeneID" id="96089739"/>